<protein>
    <recommendedName>
        <fullName evidence="4">Glycosyltransferase 2-like domain-containing protein</fullName>
    </recommendedName>
</protein>
<comment type="similarity">
    <text evidence="1">Belongs to the glycosyltransferase 2 family.</text>
</comment>
<keyword evidence="3" id="KW-0808">Transferase</keyword>
<dbReference type="Gene3D" id="3.90.550.10">
    <property type="entry name" value="Spore Coat Polysaccharide Biosynthesis Protein SpsA, Chain A"/>
    <property type="match status" value="1"/>
</dbReference>
<comment type="caution">
    <text evidence="5">The sequence shown here is derived from an EMBL/GenBank/DDBJ whole genome shotgun (WGS) entry which is preliminary data.</text>
</comment>
<dbReference type="AlphaFoldDB" id="A0A1F6NA31"/>
<proteinExistence type="inferred from homology"/>
<accession>A0A1F6NA31</accession>
<dbReference type="SUPFAM" id="SSF53448">
    <property type="entry name" value="Nucleotide-diphospho-sugar transferases"/>
    <property type="match status" value="1"/>
</dbReference>
<evidence type="ECO:0000256" key="1">
    <source>
        <dbReference type="ARBA" id="ARBA00006739"/>
    </source>
</evidence>
<sequence length="230" mass="26082">MLSVSIIIPTYNEAKNLPLLAEEIFNSVNKKYDAEIIFVDDNSPDGTGDIAESLGKIFPVKVIHRSGKLGLGSAVREGFLFSERPIVGVMDADLSHDPSVINTMLEELASSDIVIGSRFVQGSVVENWIPWRKRLSQIGVFLARRLTGVHDPLSGYFFLKRSVIEGVVLDTTGYKILLELLVKGHYKKLKEISYNFRMRKHSTSKLNNKEYLLFLSQLIRYSLYKYIFHP</sequence>
<dbReference type="GO" id="GO:0006488">
    <property type="term" value="P:dolichol-linked oligosaccharide biosynthetic process"/>
    <property type="evidence" value="ECO:0007669"/>
    <property type="project" value="TreeGrafter"/>
</dbReference>
<name>A0A1F6NA31_9BACT</name>
<organism evidence="5 6">
    <name type="scientific">Candidatus Magasanikbacteria bacterium RIFCSPLOWO2_02_FULL_44_11</name>
    <dbReference type="NCBI Taxonomy" id="1798689"/>
    <lineage>
        <taxon>Bacteria</taxon>
        <taxon>Candidatus Magasanikiibacteriota</taxon>
    </lineage>
</organism>
<dbReference type="GO" id="GO:0006506">
    <property type="term" value="P:GPI anchor biosynthetic process"/>
    <property type="evidence" value="ECO:0007669"/>
    <property type="project" value="TreeGrafter"/>
</dbReference>
<dbReference type="InterPro" id="IPR029044">
    <property type="entry name" value="Nucleotide-diphossugar_trans"/>
</dbReference>
<dbReference type="Pfam" id="PF00535">
    <property type="entry name" value="Glycos_transf_2"/>
    <property type="match status" value="1"/>
</dbReference>
<evidence type="ECO:0000256" key="2">
    <source>
        <dbReference type="ARBA" id="ARBA00022676"/>
    </source>
</evidence>
<dbReference type="CDD" id="cd06442">
    <property type="entry name" value="DPM1_like"/>
    <property type="match status" value="1"/>
</dbReference>
<gene>
    <name evidence="5" type="ORF">A3I29_04035</name>
</gene>
<dbReference type="InterPro" id="IPR039528">
    <property type="entry name" value="DPM1-like"/>
</dbReference>
<evidence type="ECO:0000256" key="3">
    <source>
        <dbReference type="ARBA" id="ARBA00022679"/>
    </source>
</evidence>
<evidence type="ECO:0000259" key="4">
    <source>
        <dbReference type="Pfam" id="PF00535"/>
    </source>
</evidence>
<dbReference type="GO" id="GO:0016020">
    <property type="term" value="C:membrane"/>
    <property type="evidence" value="ECO:0007669"/>
    <property type="project" value="GOC"/>
</dbReference>
<evidence type="ECO:0000313" key="6">
    <source>
        <dbReference type="Proteomes" id="UP000178726"/>
    </source>
</evidence>
<dbReference type="Proteomes" id="UP000178726">
    <property type="component" value="Unassembled WGS sequence"/>
</dbReference>
<dbReference type="STRING" id="1798689.A3I29_04035"/>
<evidence type="ECO:0000313" key="5">
    <source>
        <dbReference type="EMBL" id="OGH80583.1"/>
    </source>
</evidence>
<dbReference type="PANTHER" id="PTHR43398:SF1">
    <property type="entry name" value="DOLICHOL-PHOSPHATE MANNOSYLTRANSFERASE SUBUNIT 1"/>
    <property type="match status" value="1"/>
</dbReference>
<dbReference type="EMBL" id="MFQK01000039">
    <property type="protein sequence ID" value="OGH80583.1"/>
    <property type="molecule type" value="Genomic_DNA"/>
</dbReference>
<keyword evidence="2" id="KW-0328">Glycosyltransferase</keyword>
<dbReference type="GO" id="GO:0035269">
    <property type="term" value="P:protein O-linked glycosylation via mannose"/>
    <property type="evidence" value="ECO:0007669"/>
    <property type="project" value="TreeGrafter"/>
</dbReference>
<dbReference type="PANTHER" id="PTHR43398">
    <property type="entry name" value="DOLICHOL-PHOSPHATE MANNOSYLTRANSFERASE SUBUNIT 1"/>
    <property type="match status" value="1"/>
</dbReference>
<reference evidence="5 6" key="1">
    <citation type="journal article" date="2016" name="Nat. Commun.">
        <title>Thousands of microbial genomes shed light on interconnected biogeochemical processes in an aquifer system.</title>
        <authorList>
            <person name="Anantharaman K."/>
            <person name="Brown C.T."/>
            <person name="Hug L.A."/>
            <person name="Sharon I."/>
            <person name="Castelle C.J."/>
            <person name="Probst A.J."/>
            <person name="Thomas B.C."/>
            <person name="Singh A."/>
            <person name="Wilkins M.J."/>
            <person name="Karaoz U."/>
            <person name="Brodie E.L."/>
            <person name="Williams K.H."/>
            <person name="Hubbard S.S."/>
            <person name="Banfield J.F."/>
        </authorList>
    </citation>
    <scope>NUCLEOTIDE SEQUENCE [LARGE SCALE GENOMIC DNA]</scope>
</reference>
<dbReference type="InterPro" id="IPR001173">
    <property type="entry name" value="Glyco_trans_2-like"/>
</dbReference>
<dbReference type="GO" id="GO:0004582">
    <property type="term" value="F:dolichyl-phosphate beta-D-mannosyltransferase activity"/>
    <property type="evidence" value="ECO:0007669"/>
    <property type="project" value="InterPro"/>
</dbReference>
<feature type="domain" description="Glycosyltransferase 2-like" evidence="4">
    <location>
        <begin position="5"/>
        <end position="164"/>
    </location>
</feature>